<protein>
    <submittedName>
        <fullName evidence="7">NADH dehydrogenase</fullName>
    </submittedName>
</protein>
<keyword evidence="5" id="KW-0560">Oxidoreductase</keyword>
<comment type="similarity">
    <text evidence="2">Belongs to the NADH dehydrogenase family.</text>
</comment>
<evidence type="ECO:0000256" key="4">
    <source>
        <dbReference type="ARBA" id="ARBA00022827"/>
    </source>
</evidence>
<evidence type="ECO:0000313" key="7">
    <source>
        <dbReference type="EMBL" id="KNE22172.1"/>
    </source>
</evidence>
<dbReference type="EMBL" id="LGTO01000004">
    <property type="protein sequence ID" value="KNE22172.1"/>
    <property type="molecule type" value="Genomic_DNA"/>
</dbReference>
<evidence type="ECO:0000259" key="6">
    <source>
        <dbReference type="Pfam" id="PF07992"/>
    </source>
</evidence>
<reference evidence="8" key="1">
    <citation type="submission" date="2015-07" db="EMBL/GenBank/DDBJ databases">
        <title>Fjat-10053 dsm26.</title>
        <authorList>
            <person name="Liu B."/>
            <person name="Wang J."/>
            <person name="Zhu Y."/>
            <person name="Liu G."/>
            <person name="Chen Q."/>
            <person name="Chen Z."/>
            <person name="Lan J."/>
            <person name="Che J."/>
            <person name="Ge C."/>
            <person name="Shi H."/>
            <person name="Pan Z."/>
            <person name="Liu X."/>
        </authorList>
    </citation>
    <scope>NUCLEOTIDE SEQUENCE [LARGE SCALE GENOMIC DNA]</scope>
    <source>
        <strain evidence="8">DSM 26</strain>
    </source>
</reference>
<dbReference type="Proteomes" id="UP000036780">
    <property type="component" value="Unassembled WGS sequence"/>
</dbReference>
<keyword evidence="4" id="KW-0274">FAD</keyword>
<dbReference type="RefSeq" id="WP_050350457.1">
    <property type="nucleotide sequence ID" value="NZ_BOSN01000005.1"/>
</dbReference>
<dbReference type="InterPro" id="IPR036188">
    <property type="entry name" value="FAD/NAD-bd_sf"/>
</dbReference>
<evidence type="ECO:0000256" key="1">
    <source>
        <dbReference type="ARBA" id="ARBA00001974"/>
    </source>
</evidence>
<dbReference type="Pfam" id="PF07992">
    <property type="entry name" value="Pyr_redox_2"/>
    <property type="match status" value="1"/>
</dbReference>
<dbReference type="OrthoDB" id="9781621at2"/>
<name>A0A0L0QUI5_VIRPA</name>
<proteinExistence type="inferred from homology"/>
<dbReference type="SUPFAM" id="SSF51905">
    <property type="entry name" value="FAD/NAD(P)-binding domain"/>
    <property type="match status" value="2"/>
</dbReference>
<evidence type="ECO:0000256" key="3">
    <source>
        <dbReference type="ARBA" id="ARBA00022630"/>
    </source>
</evidence>
<comment type="cofactor">
    <cofactor evidence="1">
        <name>FAD</name>
        <dbReference type="ChEBI" id="CHEBI:57692"/>
    </cofactor>
</comment>
<organism evidence="7 8">
    <name type="scientific">Virgibacillus pantothenticus</name>
    <dbReference type="NCBI Taxonomy" id="1473"/>
    <lineage>
        <taxon>Bacteria</taxon>
        <taxon>Bacillati</taxon>
        <taxon>Bacillota</taxon>
        <taxon>Bacilli</taxon>
        <taxon>Bacillales</taxon>
        <taxon>Bacillaceae</taxon>
        <taxon>Virgibacillus</taxon>
    </lineage>
</organism>
<keyword evidence="3" id="KW-0285">Flavoprotein</keyword>
<sequence length="409" mass="46103">MEKKNIVVLGAGYGGMMTVTKLQRSLRTDEAKITLVNINEYHYQTTWLHQNAAGTIRDERTKIRIKDIIHPQKVDFIQDKVLSIQPKEKKVMLENTVLDYDVLVIGLGFEVATFDIPGLEEHAFTINNIKNARQLREHIEHNFAVFHKEEEKNPARLTFVIGGGGFTGIEFLGELANRVPELCEKYNVDKQNVRIINIEGSSTILPGFDEQLVEYAMNSLEARGVEFITGAILKECTPTSVLFEKHGMQTKIPTYTTVWAAGVKANSIIKESGFTTNQGKIEVNNDMRSPEYDNVFVIGDCALIMDFEKGKPYPPTAQIAIQESEAVAYNIKAYIRNQEMEGFKPNILGTVASLGEQDAIGVIFKSKKILGWKATVMKKIIDNRYLLKLGGFRLLLKKGKFNIFPRVNQ</sequence>
<dbReference type="PANTHER" id="PTHR42913">
    <property type="entry name" value="APOPTOSIS-INDUCING FACTOR 1"/>
    <property type="match status" value="1"/>
</dbReference>
<dbReference type="GO" id="GO:0003955">
    <property type="term" value="F:NAD(P)H dehydrogenase (quinone) activity"/>
    <property type="evidence" value="ECO:0007669"/>
    <property type="project" value="TreeGrafter"/>
</dbReference>
<gene>
    <name evidence="7" type="ORF">AFK71_04705</name>
</gene>
<dbReference type="PANTHER" id="PTHR42913:SF3">
    <property type="entry name" value="64 KDA MITOCHONDRIAL NADH DEHYDROGENASE (EUROFUNG)"/>
    <property type="match status" value="1"/>
</dbReference>
<dbReference type="InterPro" id="IPR023753">
    <property type="entry name" value="FAD/NAD-binding_dom"/>
</dbReference>
<accession>A0A0L0QUI5</accession>
<dbReference type="PRINTS" id="PR00368">
    <property type="entry name" value="FADPNR"/>
</dbReference>
<evidence type="ECO:0000256" key="5">
    <source>
        <dbReference type="ARBA" id="ARBA00023002"/>
    </source>
</evidence>
<keyword evidence="8" id="KW-1185">Reference proteome</keyword>
<dbReference type="PATRIC" id="fig|1473.5.peg.3912"/>
<dbReference type="GO" id="GO:0019646">
    <property type="term" value="P:aerobic electron transport chain"/>
    <property type="evidence" value="ECO:0007669"/>
    <property type="project" value="TreeGrafter"/>
</dbReference>
<dbReference type="GeneID" id="66869860"/>
<comment type="caution">
    <text evidence="7">The sequence shown here is derived from an EMBL/GenBank/DDBJ whole genome shotgun (WGS) entry which is preliminary data.</text>
</comment>
<evidence type="ECO:0000256" key="2">
    <source>
        <dbReference type="ARBA" id="ARBA00005272"/>
    </source>
</evidence>
<dbReference type="AlphaFoldDB" id="A0A0L0QUI5"/>
<dbReference type="Gene3D" id="3.50.50.100">
    <property type="match status" value="1"/>
</dbReference>
<dbReference type="InterPro" id="IPR051169">
    <property type="entry name" value="NADH-Q_oxidoreductase"/>
</dbReference>
<evidence type="ECO:0000313" key="8">
    <source>
        <dbReference type="Proteomes" id="UP000036780"/>
    </source>
</evidence>
<feature type="domain" description="FAD/NAD(P)-binding" evidence="6">
    <location>
        <begin position="5"/>
        <end position="323"/>
    </location>
</feature>